<dbReference type="Proteomes" id="UP000019753">
    <property type="component" value="Unassembled WGS sequence"/>
</dbReference>
<dbReference type="EMBL" id="AXCW01000075">
    <property type="protein sequence ID" value="EYR63704.1"/>
    <property type="molecule type" value="Genomic_DNA"/>
</dbReference>
<keyword evidence="4" id="KW-1185">Reference proteome</keyword>
<dbReference type="OrthoDB" id="9808013at2"/>
<evidence type="ECO:0000313" key="4">
    <source>
        <dbReference type="Proteomes" id="UP000019753"/>
    </source>
</evidence>
<comment type="caution">
    <text evidence="3">The sequence shown here is derived from an EMBL/GenBank/DDBJ whole genome shotgun (WGS) entry which is preliminary data.</text>
</comment>
<gene>
    <name evidence="3" type="ORF">N866_18780</name>
</gene>
<dbReference type="AlphaFoldDB" id="A0A021VR76"/>
<dbReference type="PANTHER" id="PTHR31377:SF0">
    <property type="entry name" value="AGMATINE DEIMINASE-RELATED"/>
    <property type="match status" value="1"/>
</dbReference>
<evidence type="ECO:0000256" key="2">
    <source>
        <dbReference type="SAM" id="MobiDB-lite"/>
    </source>
</evidence>
<dbReference type="GO" id="GO:0009446">
    <property type="term" value="P:putrescine biosynthetic process"/>
    <property type="evidence" value="ECO:0007669"/>
    <property type="project" value="InterPro"/>
</dbReference>
<feature type="region of interest" description="Disordered" evidence="2">
    <location>
        <begin position="330"/>
        <end position="350"/>
    </location>
</feature>
<feature type="compositionally biased region" description="Basic and acidic residues" evidence="2">
    <location>
        <begin position="341"/>
        <end position="350"/>
    </location>
</feature>
<dbReference type="RefSeq" id="WP_052022668.1">
    <property type="nucleotide sequence ID" value="NZ_AXCW01000075.1"/>
</dbReference>
<accession>A0A021VR76</accession>
<protein>
    <submittedName>
        <fullName evidence="3">Agmatine deiminase</fullName>
    </submittedName>
</protein>
<dbReference type="Pfam" id="PF04371">
    <property type="entry name" value="PAD_porph"/>
    <property type="match status" value="1"/>
</dbReference>
<evidence type="ECO:0000256" key="1">
    <source>
        <dbReference type="ARBA" id="ARBA00022801"/>
    </source>
</evidence>
<organism evidence="3 4">
    <name type="scientific">Actinotalea ferrariae CF5-4</name>
    <dbReference type="NCBI Taxonomy" id="948458"/>
    <lineage>
        <taxon>Bacteria</taxon>
        <taxon>Bacillati</taxon>
        <taxon>Actinomycetota</taxon>
        <taxon>Actinomycetes</taxon>
        <taxon>Micrococcales</taxon>
        <taxon>Cellulomonadaceae</taxon>
        <taxon>Actinotalea</taxon>
    </lineage>
</organism>
<reference evidence="3 4" key="1">
    <citation type="submission" date="2014-01" db="EMBL/GenBank/DDBJ databases">
        <title>Actinotalea ferrariae CF5-4.</title>
        <authorList>
            <person name="Chen F."/>
            <person name="Li Y."/>
            <person name="Wang G."/>
        </authorList>
    </citation>
    <scope>NUCLEOTIDE SEQUENCE [LARGE SCALE GENOMIC DNA]</scope>
    <source>
        <strain evidence="3 4">CF5-4</strain>
    </source>
</reference>
<dbReference type="Gene3D" id="3.75.10.10">
    <property type="entry name" value="L-arginine/glycine Amidinotransferase, Chain A"/>
    <property type="match status" value="1"/>
</dbReference>
<proteinExistence type="predicted"/>
<dbReference type="InterPro" id="IPR007466">
    <property type="entry name" value="Peptidyl-Arg-deiminase_porph"/>
</dbReference>
<dbReference type="GO" id="GO:0004668">
    <property type="term" value="F:protein-arginine deiminase activity"/>
    <property type="evidence" value="ECO:0007669"/>
    <property type="project" value="InterPro"/>
</dbReference>
<dbReference type="PANTHER" id="PTHR31377">
    <property type="entry name" value="AGMATINE DEIMINASE-RELATED"/>
    <property type="match status" value="1"/>
</dbReference>
<name>A0A021VR76_9CELL</name>
<dbReference type="GO" id="GO:0047632">
    <property type="term" value="F:agmatine deiminase activity"/>
    <property type="evidence" value="ECO:0007669"/>
    <property type="project" value="TreeGrafter"/>
</dbReference>
<keyword evidence="1" id="KW-0378">Hydrolase</keyword>
<sequence length="350" mass="37729">MPAEWELHERTWMAWPSGGYTLGETPSDADAARGAWAAVANAVGEHEPVTMVVAAHELGQAERLLSSSVDTVVLPLDDAWMRDIGPTFVRAPDGAVAAVTWVFNGWGQQDWASWEHDARIGSEVARLAGVETVPSTLVNEGGGLHVDGRGTVLVTETVQRDPARNPGWSRADVEAELARTVGARRVVWLPRGLTRDSERYGTRGHVDIVATVTPRGAVLLHDQRDPAHPDHAVCATLRRTLEAAADAEGRPLEVVPLPAPRTLRDADGWVDWSYVNHYVLNGAVVACAFDDPADDEAAAVLAEAYPGRVVVRVDARPLFDRGGGVHCITQQQPARLSTGGPREEEAPWSS</sequence>
<evidence type="ECO:0000313" key="3">
    <source>
        <dbReference type="EMBL" id="EYR63704.1"/>
    </source>
</evidence>
<dbReference type="SUPFAM" id="SSF55909">
    <property type="entry name" value="Pentein"/>
    <property type="match status" value="1"/>
</dbReference>